<reference evidence="4" key="1">
    <citation type="journal article" date="2019" name="Int. J. Syst. Evol. Microbiol.">
        <title>The Global Catalogue of Microorganisms (GCM) 10K type strain sequencing project: providing services to taxonomists for standard genome sequencing and annotation.</title>
        <authorList>
            <consortium name="The Broad Institute Genomics Platform"/>
            <consortium name="The Broad Institute Genome Sequencing Center for Infectious Disease"/>
            <person name="Wu L."/>
            <person name="Ma J."/>
        </authorList>
    </citation>
    <scope>NUCLEOTIDE SEQUENCE [LARGE SCALE GENOMIC DNA]</scope>
    <source>
        <strain evidence="4">NBRC 3267</strain>
    </source>
</reference>
<dbReference type="InterPro" id="IPR036059">
    <property type="entry name" value="TldD/PmbA_sf"/>
</dbReference>
<dbReference type="SUPFAM" id="SSF111283">
    <property type="entry name" value="Putative modulator of DNA gyrase, PmbA/TldD"/>
    <property type="match status" value="1"/>
</dbReference>
<dbReference type="AlphaFoldDB" id="A0AAV5NBH0"/>
<accession>A0AAV5NBH0</accession>
<dbReference type="PANTHER" id="PTHR43421">
    <property type="entry name" value="METALLOPROTEASE PMBA"/>
    <property type="match status" value="1"/>
</dbReference>
<evidence type="ECO:0000313" key="4">
    <source>
        <dbReference type="Proteomes" id="UP001156614"/>
    </source>
</evidence>
<name>A0AAV5NBH0_9PROT</name>
<keyword evidence="4" id="KW-1185">Reference proteome</keyword>
<dbReference type="Gene3D" id="3.30.2290.10">
    <property type="entry name" value="PmbA/TldD superfamily"/>
    <property type="match status" value="1"/>
</dbReference>
<sequence length="451" mass="48322">MLHRSEIVRLRQDFEQIADQAFTFGKIAGADDVQISLQETENWTVGARNGQPLQRNNSIRRNALISVICKGIRASAATTDFSPDAVRRALDAAIDIARYGERDDLAAFSDASDYCADVRDLDLFHPWDIRYPDALAMALEAEESALAVDPCIQQTEGASLWSSTGLSFLASSKGFMGAIPWTQHGISCSPIAMRDGARQVEGWSSSERSVEQLETAADVGRIAGERALGAIGGQQIPTGTYRVLIDAPTVTGLLGEFMRAVSGPLLRQGNSFLANTLGEAVFPEHVSISEDPFRLRGRSSAPYDADGIAGTVRNVVDRGVLRGYFLDLYSARSLKMAPTGNGGQTYNMEIASALTAPSDTLQEMLRKLDTGLLITHMAGSSDLTTGTFSRAVRGAWVKDGKIVHPVAGVTVASNLREMFSGLVAVGADTVERGPFRTGSWLLADMSVGGSV</sequence>
<dbReference type="InterPro" id="IPR035068">
    <property type="entry name" value="TldD/PmbA_N"/>
</dbReference>
<proteinExistence type="predicted"/>
<dbReference type="RefSeq" id="WP_167386135.1">
    <property type="nucleotide sequence ID" value="NZ_BEWM01000003.1"/>
</dbReference>
<evidence type="ECO:0000313" key="3">
    <source>
        <dbReference type="EMBL" id="GLQ61173.1"/>
    </source>
</evidence>
<feature type="domain" description="Metalloprotease TldD/E central" evidence="2">
    <location>
        <begin position="125"/>
        <end position="229"/>
    </location>
</feature>
<organism evidence="3 4">
    <name type="scientific">Gluconobacter cerinus</name>
    <dbReference type="NCBI Taxonomy" id="38307"/>
    <lineage>
        <taxon>Bacteria</taxon>
        <taxon>Pseudomonadati</taxon>
        <taxon>Pseudomonadota</taxon>
        <taxon>Alphaproteobacteria</taxon>
        <taxon>Acetobacterales</taxon>
        <taxon>Acetobacteraceae</taxon>
        <taxon>Gluconobacter</taxon>
    </lineage>
</organism>
<dbReference type="Pfam" id="PF19289">
    <property type="entry name" value="PmbA_TldD_3rd"/>
    <property type="match status" value="1"/>
</dbReference>
<dbReference type="EMBL" id="BSNU01000001">
    <property type="protein sequence ID" value="GLQ61173.1"/>
    <property type="molecule type" value="Genomic_DNA"/>
</dbReference>
<evidence type="ECO:0000259" key="2">
    <source>
        <dbReference type="Pfam" id="PF19290"/>
    </source>
</evidence>
<dbReference type="InterPro" id="IPR045570">
    <property type="entry name" value="Metalloprtase-TldD/E_cen_dom"/>
</dbReference>
<dbReference type="InterPro" id="IPR045569">
    <property type="entry name" value="Metalloprtase-TldD/E_C"/>
</dbReference>
<evidence type="ECO:0000259" key="1">
    <source>
        <dbReference type="Pfam" id="PF19289"/>
    </source>
</evidence>
<feature type="domain" description="Metalloprotease TldD/E C-terminal" evidence="1">
    <location>
        <begin position="238"/>
        <end position="449"/>
    </location>
</feature>
<protein>
    <submittedName>
        <fullName evidence="3">Peptidase C69</fullName>
    </submittedName>
</protein>
<dbReference type="GO" id="GO:0005829">
    <property type="term" value="C:cytosol"/>
    <property type="evidence" value="ECO:0007669"/>
    <property type="project" value="TreeGrafter"/>
</dbReference>
<dbReference type="GO" id="GO:0006508">
    <property type="term" value="P:proteolysis"/>
    <property type="evidence" value="ECO:0007669"/>
    <property type="project" value="InterPro"/>
</dbReference>
<gene>
    <name evidence="3" type="primary">pmbA</name>
    <name evidence="3" type="ORF">GCM10007867_00180</name>
</gene>
<dbReference type="InterPro" id="IPR047657">
    <property type="entry name" value="PmbA"/>
</dbReference>
<dbReference type="Pfam" id="PF19290">
    <property type="entry name" value="PmbA_TldD_2nd"/>
    <property type="match status" value="1"/>
</dbReference>
<dbReference type="GO" id="GO:0008237">
    <property type="term" value="F:metallopeptidase activity"/>
    <property type="evidence" value="ECO:0007669"/>
    <property type="project" value="InterPro"/>
</dbReference>
<dbReference type="Proteomes" id="UP001156614">
    <property type="component" value="Unassembled WGS sequence"/>
</dbReference>
<comment type="caution">
    <text evidence="3">The sequence shown here is derived from an EMBL/GenBank/DDBJ whole genome shotgun (WGS) entry which is preliminary data.</text>
</comment>
<dbReference type="PANTHER" id="PTHR43421:SF1">
    <property type="entry name" value="METALLOPROTEASE PMBA"/>
    <property type="match status" value="1"/>
</dbReference>